<dbReference type="Proteomes" id="UP001174997">
    <property type="component" value="Unassembled WGS sequence"/>
</dbReference>
<evidence type="ECO:0000313" key="2">
    <source>
        <dbReference type="Proteomes" id="UP001174997"/>
    </source>
</evidence>
<dbReference type="AlphaFoldDB" id="A0AA39ZGC3"/>
<sequence length="215" mass="23428">MKPAAGLRSLCNRILGWKTSKKVDTLSCLADSKGSIVGGDLDRPGPSPDSEYPIPMPNETGCQRKSQVFFSHSLGQTGYRQQQTDVPVSVQSGNRFRVMVSDGQIRTKDGLYQVDRNAPPGDTVRELSYQKNADLIVSANEPTEAQPTGRCTSNDPSASLIMTSLYLFLHLSSSLCHPHLRVSVTADVEAPCLGYPILVSTEIALDQHEEQIPEV</sequence>
<protein>
    <submittedName>
        <fullName evidence="1">Uncharacterized protein</fullName>
    </submittedName>
</protein>
<organism evidence="1 2">
    <name type="scientific">Cercophora samala</name>
    <dbReference type="NCBI Taxonomy" id="330535"/>
    <lineage>
        <taxon>Eukaryota</taxon>
        <taxon>Fungi</taxon>
        <taxon>Dikarya</taxon>
        <taxon>Ascomycota</taxon>
        <taxon>Pezizomycotina</taxon>
        <taxon>Sordariomycetes</taxon>
        <taxon>Sordariomycetidae</taxon>
        <taxon>Sordariales</taxon>
        <taxon>Lasiosphaeriaceae</taxon>
        <taxon>Cercophora</taxon>
    </lineage>
</organism>
<proteinExistence type="predicted"/>
<keyword evidence="2" id="KW-1185">Reference proteome</keyword>
<evidence type="ECO:0000313" key="1">
    <source>
        <dbReference type="EMBL" id="KAK0670404.1"/>
    </source>
</evidence>
<name>A0AA39ZGC3_9PEZI</name>
<gene>
    <name evidence="1" type="ORF">QBC41DRAFT_318087</name>
</gene>
<dbReference type="EMBL" id="JAULSY010000032">
    <property type="protein sequence ID" value="KAK0670404.1"/>
    <property type="molecule type" value="Genomic_DNA"/>
</dbReference>
<reference evidence="1" key="1">
    <citation type="submission" date="2023-06" db="EMBL/GenBank/DDBJ databases">
        <title>Genome-scale phylogeny and comparative genomics of the fungal order Sordariales.</title>
        <authorList>
            <consortium name="Lawrence Berkeley National Laboratory"/>
            <person name="Hensen N."/>
            <person name="Bonometti L."/>
            <person name="Westerberg I."/>
            <person name="Brannstrom I.O."/>
            <person name="Guillou S."/>
            <person name="Cros-Aarteil S."/>
            <person name="Calhoun S."/>
            <person name="Haridas S."/>
            <person name="Kuo A."/>
            <person name="Mondo S."/>
            <person name="Pangilinan J."/>
            <person name="Riley R."/>
            <person name="Labutti K."/>
            <person name="Andreopoulos B."/>
            <person name="Lipzen A."/>
            <person name="Chen C."/>
            <person name="Yanf M."/>
            <person name="Daum C."/>
            <person name="Ng V."/>
            <person name="Clum A."/>
            <person name="Steindorff A."/>
            <person name="Ohm R."/>
            <person name="Martin F."/>
            <person name="Silar P."/>
            <person name="Natvig D."/>
            <person name="Lalanne C."/>
            <person name="Gautier V."/>
            <person name="Ament-Velasquez S.L."/>
            <person name="Kruys A."/>
            <person name="Hutchinson M.I."/>
            <person name="Powell A.J."/>
            <person name="Barry K."/>
            <person name="Miller A.N."/>
            <person name="Grigoriev I.V."/>
            <person name="Debuchy R."/>
            <person name="Gladieux P."/>
            <person name="Thoren M.H."/>
            <person name="Johannesson H."/>
        </authorList>
    </citation>
    <scope>NUCLEOTIDE SEQUENCE</scope>
    <source>
        <strain evidence="1">CBS 307.81</strain>
    </source>
</reference>
<comment type="caution">
    <text evidence="1">The sequence shown here is derived from an EMBL/GenBank/DDBJ whole genome shotgun (WGS) entry which is preliminary data.</text>
</comment>
<accession>A0AA39ZGC3</accession>